<reference evidence="2" key="2">
    <citation type="journal article" date="2014" name="Genome Biol. Evol.">
        <title>Settling down: the genome of Serratia symbiotica from the aphid Cinara tujafilina zooms in on the process of accommodation to a cooperative intracellular life.</title>
        <authorList>
            <person name="Manzano-Marin A."/>
            <person name="Latorre A."/>
        </authorList>
    </citation>
    <scope>NUCLEOTIDE SEQUENCE</scope>
    <source>
        <strain evidence="2">SCt-VLC</strain>
    </source>
</reference>
<feature type="transmembrane region" description="Helical" evidence="1">
    <location>
        <begin position="21"/>
        <end position="43"/>
    </location>
</feature>
<dbReference type="AlphaFoldDB" id="A0A068RAM3"/>
<evidence type="ECO:0000256" key="1">
    <source>
        <dbReference type="SAM" id="Phobius"/>
    </source>
</evidence>
<dbReference type="InterPro" id="IPR005325">
    <property type="entry name" value="DUF308_memb"/>
</dbReference>
<dbReference type="InterPro" id="IPR052712">
    <property type="entry name" value="Acid_resist_chaperone_HdeD"/>
</dbReference>
<dbReference type="PANTHER" id="PTHR34989:SF1">
    <property type="entry name" value="PROTEIN HDED"/>
    <property type="match status" value="1"/>
</dbReference>
<dbReference type="RefSeq" id="WP_061770004.1">
    <property type="nucleotide sequence ID" value="NZ_FR904231.1"/>
</dbReference>
<name>A0A068RAM3_9GAMM</name>
<keyword evidence="1" id="KW-0472">Membrane</keyword>
<keyword evidence="1" id="KW-0812">Transmembrane</keyword>
<dbReference type="NCBIfam" id="NF007577">
    <property type="entry name" value="PRK10209.1"/>
    <property type="match status" value="1"/>
</dbReference>
<protein>
    <submittedName>
        <fullName evidence="2">Protein HdeD</fullName>
    </submittedName>
</protein>
<feature type="transmembrane region" description="Helical" evidence="1">
    <location>
        <begin position="77"/>
        <end position="97"/>
    </location>
</feature>
<feature type="transmembrane region" description="Helical" evidence="1">
    <location>
        <begin position="135"/>
        <end position="154"/>
    </location>
</feature>
<reference evidence="2" key="1">
    <citation type="submission" date="2013-06" db="EMBL/GenBank/DDBJ databases">
        <authorList>
            <person name="Mazano-Marin A."/>
        </authorList>
    </citation>
    <scope>NUCLEOTIDE SEQUENCE</scope>
    <source>
        <strain evidence="2">SCt-VLC</strain>
    </source>
</reference>
<feature type="transmembrane region" description="Helical" evidence="1">
    <location>
        <begin position="160"/>
        <end position="180"/>
    </location>
</feature>
<gene>
    <name evidence="2" type="primary">hdeD</name>
    <name evidence="2" type="ORF">SCTVLC_0669</name>
</gene>
<dbReference type="GO" id="GO:0005886">
    <property type="term" value="C:plasma membrane"/>
    <property type="evidence" value="ECO:0007669"/>
    <property type="project" value="TreeGrafter"/>
</dbReference>
<keyword evidence="1" id="KW-1133">Transmembrane helix</keyword>
<accession>A0A068RAM3</accession>
<proteinExistence type="predicted"/>
<dbReference type="Pfam" id="PF03729">
    <property type="entry name" value="DUF308"/>
    <property type="match status" value="1"/>
</dbReference>
<feature type="transmembrane region" description="Helical" evidence="1">
    <location>
        <begin position="49"/>
        <end position="70"/>
    </location>
</feature>
<feature type="transmembrane region" description="Helical" evidence="1">
    <location>
        <begin position="103"/>
        <end position="123"/>
    </location>
</feature>
<evidence type="ECO:0000313" key="2">
    <source>
        <dbReference type="EMBL" id="CDG47425.1"/>
    </source>
</evidence>
<dbReference type="EMBL" id="FR904231">
    <property type="protein sequence ID" value="CDG47425.1"/>
    <property type="molecule type" value="Genomic_DNA"/>
</dbReference>
<organism evidence="2">
    <name type="scientific">Serratia symbiotica SCt-VLC</name>
    <dbReference type="NCBI Taxonomy" id="1347341"/>
    <lineage>
        <taxon>Bacteria</taxon>
        <taxon>Pseudomonadati</taxon>
        <taxon>Pseudomonadota</taxon>
        <taxon>Gammaproteobacteria</taxon>
        <taxon>Enterobacterales</taxon>
        <taxon>Yersiniaceae</taxon>
        <taxon>Serratia</taxon>
        <taxon>Serratia symbiotica</taxon>
    </lineage>
</organism>
<sequence>MLNLDRNNLPLLSAEILKKQRTLLLIIAFLLLVDGILCLVTPFASSATLSIAIGILLILSGIALIIGMIANRAQNTWPMIGGILLGLAYLIIGYVFITSPMAGILVLAVYLAVLFTLGGIARLMAGYTRRGLPSYWLLFVIGVLDLIIACILVGSGPIASVTMVTTIVGIEMLISSFGLFQAANLFKRS</sequence>
<dbReference type="OrthoDB" id="6591996at2"/>
<dbReference type="PANTHER" id="PTHR34989">
    <property type="entry name" value="PROTEIN HDED"/>
    <property type="match status" value="1"/>
</dbReference>